<evidence type="ECO:0000259" key="2">
    <source>
        <dbReference type="Pfam" id="PF13478"/>
    </source>
</evidence>
<dbReference type="InterPro" id="IPR003777">
    <property type="entry name" value="XdhC_CoxI"/>
</dbReference>
<feature type="domain" description="XdhC- CoxI" evidence="1">
    <location>
        <begin position="12"/>
        <end position="74"/>
    </location>
</feature>
<evidence type="ECO:0000313" key="4">
    <source>
        <dbReference type="Proteomes" id="UP000245125"/>
    </source>
</evidence>
<dbReference type="InterPro" id="IPR052698">
    <property type="entry name" value="MoCofactor_Util/Proc"/>
</dbReference>
<name>A0A2U3QK24_9BACT</name>
<dbReference type="InterPro" id="IPR036291">
    <property type="entry name" value="NAD(P)-bd_dom_sf"/>
</dbReference>
<reference evidence="4" key="1">
    <citation type="submission" date="2018-03" db="EMBL/GenBank/DDBJ databases">
        <authorList>
            <person name="Zecchin S."/>
        </authorList>
    </citation>
    <scope>NUCLEOTIDE SEQUENCE [LARGE SCALE GENOMIC DNA]</scope>
</reference>
<dbReference type="PANTHER" id="PTHR30388:SF6">
    <property type="entry name" value="XANTHINE DEHYDROGENASE SUBUNIT A-RELATED"/>
    <property type="match status" value="1"/>
</dbReference>
<organism evidence="3 4">
    <name type="scientific">Candidatus Sulfobium mesophilum</name>
    <dbReference type="NCBI Taxonomy" id="2016548"/>
    <lineage>
        <taxon>Bacteria</taxon>
        <taxon>Pseudomonadati</taxon>
        <taxon>Nitrospirota</taxon>
        <taxon>Nitrospiria</taxon>
        <taxon>Nitrospirales</taxon>
        <taxon>Nitrospiraceae</taxon>
        <taxon>Candidatus Sulfobium</taxon>
    </lineage>
</organism>
<feature type="domain" description="XdhC Rossmann" evidence="2">
    <location>
        <begin position="104"/>
        <end position="246"/>
    </location>
</feature>
<accession>A0A2U3QK24</accession>
<sequence>MEIYEEIVRLKKEGRASAVATIVQCVGSSPQKEGAKMLVRDDGSVFGTMGGGCLEAEVIQAAVMVIKDGYPRTLPIELTERHGGLVCGGKVLVYIEPVIPEPRLIILGAGHVGKALARVAKISGFRTIVVDDREEFANRENIPEADETVVHDFGNIFSRVFADSGSYIVIATRGHNHDLEALKAALTTDAGYIGLLGSKRKRALLFKMLGESGFSKENIGRVITPVGLSIGSVTPEEIAISIMAQIIQKRRGNIVSGIGSASCGRLGKQDGEAETTSSAR</sequence>
<dbReference type="EMBL" id="OUUY01000118">
    <property type="protein sequence ID" value="SPQ01732.1"/>
    <property type="molecule type" value="Genomic_DNA"/>
</dbReference>
<evidence type="ECO:0000259" key="1">
    <source>
        <dbReference type="Pfam" id="PF02625"/>
    </source>
</evidence>
<dbReference type="SUPFAM" id="SSF51735">
    <property type="entry name" value="NAD(P)-binding Rossmann-fold domains"/>
    <property type="match status" value="1"/>
</dbReference>
<keyword evidence="4" id="KW-1185">Reference proteome</keyword>
<dbReference type="Gene3D" id="3.40.50.720">
    <property type="entry name" value="NAD(P)-binding Rossmann-like Domain"/>
    <property type="match status" value="1"/>
</dbReference>
<evidence type="ECO:0000313" key="3">
    <source>
        <dbReference type="EMBL" id="SPQ01732.1"/>
    </source>
</evidence>
<dbReference type="InterPro" id="IPR027051">
    <property type="entry name" value="XdhC_Rossmann_dom"/>
</dbReference>
<protein>
    <submittedName>
        <fullName evidence="3">Dehydrogenase molybdenum cofactor insertion protein</fullName>
    </submittedName>
</protein>
<proteinExistence type="predicted"/>
<dbReference type="PANTHER" id="PTHR30388">
    <property type="entry name" value="ALDEHYDE OXIDOREDUCTASE MOLYBDENUM COFACTOR ASSEMBLY PROTEIN"/>
    <property type="match status" value="1"/>
</dbReference>
<dbReference type="Pfam" id="PF13478">
    <property type="entry name" value="XdhC_C"/>
    <property type="match status" value="1"/>
</dbReference>
<dbReference type="AlphaFoldDB" id="A0A2U3QK24"/>
<dbReference type="Pfam" id="PF02625">
    <property type="entry name" value="XdhC_CoxI"/>
    <property type="match status" value="1"/>
</dbReference>
<gene>
    <name evidence="3" type="ORF">NBG4_690010</name>
</gene>
<dbReference type="Proteomes" id="UP000245125">
    <property type="component" value="Unassembled WGS sequence"/>
</dbReference>